<dbReference type="FunFam" id="1.10.1200.10:FF:000016">
    <property type="entry name" value="Non-ribosomal peptide synthase"/>
    <property type="match status" value="1"/>
</dbReference>
<dbReference type="Gene3D" id="3.40.50.12780">
    <property type="entry name" value="N-terminal domain of ligase-like"/>
    <property type="match status" value="1"/>
</dbReference>
<dbReference type="Gene3D" id="1.10.1200.10">
    <property type="entry name" value="ACP-like"/>
    <property type="match status" value="1"/>
</dbReference>
<dbReference type="GO" id="GO:0031177">
    <property type="term" value="F:phosphopantetheine binding"/>
    <property type="evidence" value="ECO:0007669"/>
    <property type="project" value="InterPro"/>
</dbReference>
<gene>
    <name evidence="5" type="ORF">SAMN06264365_1621</name>
</gene>
<dbReference type="OrthoDB" id="4506464at2"/>
<dbReference type="Gene3D" id="3.30.300.30">
    <property type="match status" value="1"/>
</dbReference>
<comment type="cofactor">
    <cofactor evidence="1">
        <name>pantetheine 4'-phosphate</name>
        <dbReference type="ChEBI" id="CHEBI:47942"/>
    </cofactor>
</comment>
<dbReference type="Gene3D" id="3.30.559.30">
    <property type="entry name" value="Nonribosomal peptide synthetase, condensation domain"/>
    <property type="match status" value="1"/>
</dbReference>
<feature type="domain" description="Carrier" evidence="4">
    <location>
        <begin position="224"/>
        <end position="299"/>
    </location>
</feature>
<dbReference type="InterPro" id="IPR023213">
    <property type="entry name" value="CAT-like_dom_sf"/>
</dbReference>
<dbReference type="Gene3D" id="3.40.50.980">
    <property type="match status" value="2"/>
</dbReference>
<evidence type="ECO:0000256" key="3">
    <source>
        <dbReference type="ARBA" id="ARBA00022553"/>
    </source>
</evidence>
<dbReference type="Pfam" id="PF00501">
    <property type="entry name" value="AMP-binding"/>
    <property type="match status" value="2"/>
</dbReference>
<dbReference type="InterPro" id="IPR020806">
    <property type="entry name" value="PKS_PP-bd"/>
</dbReference>
<evidence type="ECO:0000259" key="4">
    <source>
        <dbReference type="PROSITE" id="PS50075"/>
    </source>
</evidence>
<reference evidence="5 6" key="1">
    <citation type="submission" date="2017-06" db="EMBL/GenBank/DDBJ databases">
        <authorList>
            <person name="Kim H.J."/>
            <person name="Triplett B.A."/>
        </authorList>
    </citation>
    <scope>NUCLEOTIDE SEQUENCE [LARGE SCALE GENOMIC DNA]</scope>
    <source>
        <strain evidence="5 6">DSM 43151</strain>
    </source>
</reference>
<dbReference type="Gene3D" id="3.30.559.10">
    <property type="entry name" value="Chloramphenicol acetyltransferase-like domain"/>
    <property type="match status" value="1"/>
</dbReference>
<dbReference type="InterPro" id="IPR001242">
    <property type="entry name" value="Condensation_dom"/>
</dbReference>
<dbReference type="SUPFAM" id="SSF52777">
    <property type="entry name" value="CoA-dependent acyltransferases"/>
    <property type="match status" value="2"/>
</dbReference>
<dbReference type="PANTHER" id="PTHR45527:SF1">
    <property type="entry name" value="FATTY ACID SYNTHASE"/>
    <property type="match status" value="1"/>
</dbReference>
<evidence type="ECO:0000256" key="1">
    <source>
        <dbReference type="ARBA" id="ARBA00001957"/>
    </source>
</evidence>
<dbReference type="CDD" id="cd19540">
    <property type="entry name" value="LCL_NRPS-like"/>
    <property type="match status" value="1"/>
</dbReference>
<name>A0A239KP02_9ACTN</name>
<sequence length="890" mass="94672">AGLASRWSAGSQVWNTYGPTEATVITTAAPVTLPVSGAGPSMGRPIGNARVLVLDEFLQPVPVGVVGEVYIGGLGLAQGYVDRPDLTAHRFVADPSGVGGRLYRSGDLARWDGGGLLHFAGRSDEQVKIRGFRIEPAEVQAVLQQHPQVAQAAVIARDNQLIGYLVAAGDELDVAAVREFAARRLPDYMMPTILTVLDTLPLNANGKLDRAALPAPDLPTTGRAAATAAEEILCGLFAEILGVESVPADVSFFELGGDSLSAMRLIARIRSVFESEVSVRGLFAAPTVAGIAEQIGDAEASTRTALTARERPAVLPLSYGQQRMWFVSRLEESQERESSAYSLPFHFRISGDLDVAALEAAVGDVADRHEVLRTIYPEVDGVACQRILEGAAGRPPLVSSEAAEADVESILIAESARPFDLSVDLPWRARLLVLGGDEYVLSLLAHHIAVDGWSMGLLSDDLRTAYVARRQGQAPAWTALGVQYADYALWQREVLGDLDDESSLIAGQLDHWRETLSGAPQELVLPTDRPRPAAASLKGGTASVDVSAETHARLVELAQRNGSTVFMVVHAALAVLLSKMGAGNDIPIGTVVAGRGDAAVEQLVGFFVNTLVLRTDLSGDPSFTELLARVRETDLAAYANQELPFERLVEELSPVRSMARHPLFQVMLTLQNVPDQQWSLPGVQVRGLRSGEMSARVDLSLTLSERRDAAGAAAGLSGALVYAVDLFDAATAQGLADRLVRVLEQMATNPSMRLGQIEVLGLAERERLLEVWNATSRPVPVGSLAELFAGQVGRSPDAVAVVGERGDLSFRELDVVSGRVAGVLRARGVGRGDLVAVMLPRSVEVPGVLLGVAKSGAGFVPVDPEYPVDRIAFMFADASPALVVCTQATR</sequence>
<dbReference type="GO" id="GO:0072330">
    <property type="term" value="P:monocarboxylic acid biosynthetic process"/>
    <property type="evidence" value="ECO:0007669"/>
    <property type="project" value="UniProtKB-ARBA"/>
</dbReference>
<accession>A0A239KP02</accession>
<dbReference type="AlphaFoldDB" id="A0A239KP02"/>
<dbReference type="SUPFAM" id="SSF47336">
    <property type="entry name" value="ACP-like"/>
    <property type="match status" value="1"/>
</dbReference>
<evidence type="ECO:0000313" key="6">
    <source>
        <dbReference type="Proteomes" id="UP000198415"/>
    </source>
</evidence>
<proteinExistence type="predicted"/>
<dbReference type="GO" id="GO:0003824">
    <property type="term" value="F:catalytic activity"/>
    <property type="evidence" value="ECO:0007669"/>
    <property type="project" value="InterPro"/>
</dbReference>
<keyword evidence="6" id="KW-1185">Reference proteome</keyword>
<dbReference type="GO" id="GO:0005829">
    <property type="term" value="C:cytosol"/>
    <property type="evidence" value="ECO:0007669"/>
    <property type="project" value="TreeGrafter"/>
</dbReference>
<dbReference type="EMBL" id="FZNR01000062">
    <property type="protein sequence ID" value="SNT19760.1"/>
    <property type="molecule type" value="Genomic_DNA"/>
</dbReference>
<keyword evidence="3" id="KW-0597">Phosphoprotein</keyword>
<dbReference type="Pfam" id="PF13193">
    <property type="entry name" value="AMP-binding_C"/>
    <property type="match status" value="1"/>
</dbReference>
<dbReference type="PROSITE" id="PS00012">
    <property type="entry name" value="PHOSPHOPANTETHEINE"/>
    <property type="match status" value="1"/>
</dbReference>
<dbReference type="Proteomes" id="UP000198415">
    <property type="component" value="Unassembled WGS sequence"/>
</dbReference>
<dbReference type="PROSITE" id="PS50075">
    <property type="entry name" value="CARRIER"/>
    <property type="match status" value="1"/>
</dbReference>
<dbReference type="GO" id="GO:0043041">
    <property type="term" value="P:amino acid activation for nonribosomal peptide biosynthetic process"/>
    <property type="evidence" value="ECO:0007669"/>
    <property type="project" value="TreeGrafter"/>
</dbReference>
<protein>
    <submittedName>
        <fullName evidence="5">AMP-binding enzyme C-terminal domain-containing protein</fullName>
    </submittedName>
</protein>
<dbReference type="InterPro" id="IPR009081">
    <property type="entry name" value="PP-bd_ACP"/>
</dbReference>
<dbReference type="SMART" id="SM00823">
    <property type="entry name" value="PKS_PP"/>
    <property type="match status" value="1"/>
</dbReference>
<dbReference type="InterPro" id="IPR000873">
    <property type="entry name" value="AMP-dep_synth/lig_dom"/>
</dbReference>
<keyword evidence="2" id="KW-0596">Phosphopantetheine</keyword>
<dbReference type="PANTHER" id="PTHR45527">
    <property type="entry name" value="NONRIBOSOMAL PEPTIDE SYNTHETASE"/>
    <property type="match status" value="1"/>
</dbReference>
<dbReference type="InterPro" id="IPR025110">
    <property type="entry name" value="AMP-bd_C"/>
</dbReference>
<dbReference type="GO" id="GO:0008610">
    <property type="term" value="P:lipid biosynthetic process"/>
    <property type="evidence" value="ECO:0007669"/>
    <property type="project" value="UniProtKB-ARBA"/>
</dbReference>
<dbReference type="SUPFAM" id="SSF56801">
    <property type="entry name" value="Acetyl-CoA synthetase-like"/>
    <property type="match status" value="2"/>
</dbReference>
<dbReference type="InterPro" id="IPR036736">
    <property type="entry name" value="ACP-like_sf"/>
</dbReference>
<feature type="non-terminal residue" evidence="5">
    <location>
        <position position="890"/>
    </location>
</feature>
<dbReference type="FunFam" id="3.30.300.30:FF:000010">
    <property type="entry name" value="Enterobactin synthetase component F"/>
    <property type="match status" value="1"/>
</dbReference>
<dbReference type="GO" id="GO:0044550">
    <property type="term" value="P:secondary metabolite biosynthetic process"/>
    <property type="evidence" value="ECO:0007669"/>
    <property type="project" value="TreeGrafter"/>
</dbReference>
<dbReference type="InterPro" id="IPR045851">
    <property type="entry name" value="AMP-bd_C_sf"/>
</dbReference>
<dbReference type="InterPro" id="IPR042099">
    <property type="entry name" value="ANL_N_sf"/>
</dbReference>
<dbReference type="Pfam" id="PF00668">
    <property type="entry name" value="Condensation"/>
    <property type="match status" value="1"/>
</dbReference>
<feature type="non-terminal residue" evidence="5">
    <location>
        <position position="1"/>
    </location>
</feature>
<evidence type="ECO:0000313" key="5">
    <source>
        <dbReference type="EMBL" id="SNT19760.1"/>
    </source>
</evidence>
<dbReference type="InterPro" id="IPR006162">
    <property type="entry name" value="Ppantetheine_attach_site"/>
</dbReference>
<organism evidence="5 6">
    <name type="scientific">Actinoplanes regularis</name>
    <dbReference type="NCBI Taxonomy" id="52697"/>
    <lineage>
        <taxon>Bacteria</taxon>
        <taxon>Bacillati</taxon>
        <taxon>Actinomycetota</taxon>
        <taxon>Actinomycetes</taxon>
        <taxon>Micromonosporales</taxon>
        <taxon>Micromonosporaceae</taxon>
        <taxon>Actinoplanes</taxon>
    </lineage>
</organism>
<dbReference type="Pfam" id="PF00550">
    <property type="entry name" value="PP-binding"/>
    <property type="match status" value="1"/>
</dbReference>
<evidence type="ECO:0000256" key="2">
    <source>
        <dbReference type="ARBA" id="ARBA00022450"/>
    </source>
</evidence>